<gene>
    <name evidence="2" type="ORF">KL771_15580</name>
</gene>
<organism evidence="2 3">
    <name type="scientific">Prosthecodimorpha staleyi</name>
    <dbReference type="NCBI Taxonomy" id="2840188"/>
    <lineage>
        <taxon>Bacteria</taxon>
        <taxon>Pseudomonadati</taxon>
        <taxon>Pseudomonadota</taxon>
        <taxon>Alphaproteobacteria</taxon>
        <taxon>Hyphomicrobiales</taxon>
        <taxon>Ancalomicrobiaceae</taxon>
        <taxon>Prosthecodimorpha</taxon>
    </lineage>
</organism>
<keyword evidence="1" id="KW-0812">Transmembrane</keyword>
<dbReference type="RefSeq" id="WP_261969469.1">
    <property type="nucleotide sequence ID" value="NZ_JAHHZF010000007.1"/>
</dbReference>
<feature type="transmembrane region" description="Helical" evidence="1">
    <location>
        <begin position="51"/>
        <end position="69"/>
    </location>
</feature>
<evidence type="ECO:0000313" key="3">
    <source>
        <dbReference type="Proteomes" id="UP000766595"/>
    </source>
</evidence>
<dbReference type="AlphaFoldDB" id="A0A947D671"/>
<accession>A0A947D671</accession>
<protein>
    <submittedName>
        <fullName evidence="2">Uncharacterized protein</fullName>
    </submittedName>
</protein>
<sequence>MPEARPLAATAAPSRRVALIGLTAGLLGTVSLILALPAIAGQPGASMSAPLVLMSAAFVGVILAAVDAARSPADSAARR</sequence>
<dbReference type="Proteomes" id="UP000766595">
    <property type="component" value="Unassembled WGS sequence"/>
</dbReference>
<keyword evidence="1" id="KW-1133">Transmembrane helix</keyword>
<evidence type="ECO:0000313" key="2">
    <source>
        <dbReference type="EMBL" id="MBT9290889.1"/>
    </source>
</evidence>
<evidence type="ECO:0000256" key="1">
    <source>
        <dbReference type="SAM" id="Phobius"/>
    </source>
</evidence>
<keyword evidence="3" id="KW-1185">Reference proteome</keyword>
<name>A0A947D671_9HYPH</name>
<dbReference type="EMBL" id="JAHHZF010000007">
    <property type="protein sequence ID" value="MBT9290889.1"/>
    <property type="molecule type" value="Genomic_DNA"/>
</dbReference>
<proteinExistence type="predicted"/>
<comment type="caution">
    <text evidence="2">The sequence shown here is derived from an EMBL/GenBank/DDBJ whole genome shotgun (WGS) entry which is preliminary data.</text>
</comment>
<reference evidence="2 3" key="1">
    <citation type="submission" date="2021-06" db="EMBL/GenBank/DDBJ databases">
        <authorList>
            <person name="Grouzdev D.S."/>
            <person name="Koziaeva V."/>
        </authorList>
    </citation>
    <scope>NUCLEOTIDE SEQUENCE [LARGE SCALE GENOMIC DNA]</scope>
    <source>
        <strain evidence="2 3">22</strain>
    </source>
</reference>
<keyword evidence="1" id="KW-0472">Membrane</keyword>